<dbReference type="EC" id="3.2.1.68" evidence="8"/>
<dbReference type="InterPro" id="IPR044505">
    <property type="entry name" value="GlgX_Isoamylase_N_E_set"/>
</dbReference>
<comment type="similarity">
    <text evidence="2">Belongs to the glycosyl hydrolase 13 family.</text>
</comment>
<dbReference type="Pfam" id="PF00128">
    <property type="entry name" value="Alpha-amylase"/>
    <property type="match status" value="1"/>
</dbReference>
<dbReference type="InterPro" id="IPR013783">
    <property type="entry name" value="Ig-like_fold"/>
</dbReference>
<keyword evidence="6" id="KW-0809">Transit peptide</keyword>
<dbReference type="Pfam" id="PF02922">
    <property type="entry name" value="CBM_48"/>
    <property type="match status" value="1"/>
</dbReference>
<evidence type="ECO:0000256" key="8">
    <source>
        <dbReference type="ARBA" id="ARBA00066531"/>
    </source>
</evidence>
<comment type="catalytic activity">
    <reaction evidence="7">
        <text>Hydrolysis of (1-&gt;6)-alpha-D-glucosidic branch linkages in glycogen, amylopectin and their beta-limit dextrins.</text>
        <dbReference type="EC" id="3.2.1.68"/>
    </reaction>
</comment>
<keyword evidence="3" id="KW-0150">Chloroplast</keyword>
<dbReference type="PANTHER" id="PTHR43002">
    <property type="entry name" value="GLYCOGEN DEBRANCHING ENZYME"/>
    <property type="match status" value="1"/>
</dbReference>
<dbReference type="AlphaFoldDB" id="A0ABC9EV59"/>
<evidence type="ECO:0000313" key="11">
    <source>
        <dbReference type="Proteomes" id="UP001497457"/>
    </source>
</evidence>
<dbReference type="SUPFAM" id="SSF51445">
    <property type="entry name" value="(Trans)glycosidases"/>
    <property type="match status" value="1"/>
</dbReference>
<keyword evidence="11" id="KW-1185">Reference proteome</keyword>
<reference evidence="11" key="1">
    <citation type="submission" date="2024-06" db="EMBL/GenBank/DDBJ databases">
        <authorList>
            <person name="Ryan C."/>
        </authorList>
    </citation>
    <scope>NUCLEOTIDE SEQUENCE [LARGE SCALE GENOMIC DNA]</scope>
</reference>
<dbReference type="InterPro" id="IPR004193">
    <property type="entry name" value="Glyco_hydro_13_N"/>
</dbReference>
<proteinExistence type="inferred from homology"/>
<dbReference type="FunFam" id="3.20.20.80:FF:000054">
    <property type="entry name" value="Glycogen debranching enzyme"/>
    <property type="match status" value="1"/>
</dbReference>
<dbReference type="InterPro" id="IPR006047">
    <property type="entry name" value="GH13_cat_dom"/>
</dbReference>
<feature type="domain" description="Glycosyl hydrolase family 13 catalytic" evidence="9">
    <location>
        <begin position="249"/>
        <end position="598"/>
    </location>
</feature>
<dbReference type="GO" id="GO:0019156">
    <property type="term" value="F:isoamylase activity"/>
    <property type="evidence" value="ECO:0007669"/>
    <property type="project" value="UniProtKB-EC"/>
</dbReference>
<dbReference type="GO" id="GO:0009507">
    <property type="term" value="C:chloroplast"/>
    <property type="evidence" value="ECO:0007669"/>
    <property type="project" value="UniProtKB-SubCell"/>
</dbReference>
<evidence type="ECO:0000256" key="2">
    <source>
        <dbReference type="ARBA" id="ARBA00008061"/>
    </source>
</evidence>
<evidence type="ECO:0000256" key="6">
    <source>
        <dbReference type="ARBA" id="ARBA00022946"/>
    </source>
</evidence>
<comment type="subcellular location">
    <subcellularLocation>
        <location evidence="1">Plastid</location>
        <location evidence="1">Chloroplast</location>
    </subcellularLocation>
</comment>
<evidence type="ECO:0000256" key="1">
    <source>
        <dbReference type="ARBA" id="ARBA00004229"/>
    </source>
</evidence>
<dbReference type="Gene3D" id="3.20.20.80">
    <property type="entry name" value="Glycosidases"/>
    <property type="match status" value="1"/>
</dbReference>
<dbReference type="Proteomes" id="UP001497457">
    <property type="component" value="Chromosome 5rd"/>
</dbReference>
<name>A0ABC9EV59_9POAL</name>
<reference evidence="10 11" key="2">
    <citation type="submission" date="2024-10" db="EMBL/GenBank/DDBJ databases">
        <authorList>
            <person name="Ryan C."/>
        </authorList>
    </citation>
    <scope>NUCLEOTIDE SEQUENCE [LARGE SCALE GENOMIC DNA]</scope>
</reference>
<evidence type="ECO:0000256" key="7">
    <source>
        <dbReference type="ARBA" id="ARBA00051664"/>
    </source>
</evidence>
<evidence type="ECO:0000313" key="10">
    <source>
        <dbReference type="EMBL" id="CAL5063937.1"/>
    </source>
</evidence>
<protein>
    <recommendedName>
        <fullName evidence="8">isoamylase</fullName>
        <ecNumber evidence="8">3.2.1.68</ecNumber>
    </recommendedName>
</protein>
<sequence length="741" mass="83106">MDSVGTNRTPLRSVAAALATRSSALPRPHRHPVLGNRLAASKLGIASRCGGGYFDKVQRFDAARSTAAKAQSRKAGKSVIEEMGHTSSDCEVPLKYSSGKAFPLGVSQVEGGLNFAIFSQHASSVTLCLKLPERGTQDDAQIVEFALDRQKNKTGDIWHVSVEGLPASGVLYGYRINGPQGWQQGHRFDDTVILLDPYAKLVSGRKYFGVEEDKPSQLFGTYDFDSSPFDWGDDYKLPNLPETDLVIYEMNVRAFTADESSRLGSAVRGSYLGVIDKIPHLLELGVNAVELLPVFEFDELEFKRFPNPRDHMVNTWGYSTINFFAPMSRYASAGGGPVVASKELKQMVKALHNAGIEVILDVVYNHTNEADDAHPYLTSFRGIDNKVYYMLDLNNNAQLLNFSGCGNTLNCNHPVVKELVLDSLRHWVKEYHIDGFRFDLASVLCRGLDGSPLDAPPLIKEIAKDSVLSRCKIIAEPWDCGGLYLVGRFPNWDRWAEWNGQYRDDLRRFIKGDPGMKGVFATRVSGSADLYQVNNRKPYHGVNFIIAHDGFTLCDLVSYNSKHNDANGEDGRDGCNDNYSWNCGVEGETNDLNVRRLRSRQMKNFHVALMVSQLEERKDGHFRFFSEMIKFRHNHPILRRERFLSKNDVTWHEDCWENQESKFLAFTIHDHNSGGDIYLAFNAHEYFVDAVIPPPPHHKSWSRVVDTNLESPNDIVPEGVPLTGSGYRIAPYSSILLKAKA</sequence>
<dbReference type="Gene3D" id="2.60.40.10">
    <property type="entry name" value="Immunoglobulins"/>
    <property type="match status" value="1"/>
</dbReference>
<dbReference type="InterPro" id="IPR013780">
    <property type="entry name" value="Glyco_hydro_b"/>
</dbReference>
<dbReference type="SUPFAM" id="SSF51011">
    <property type="entry name" value="Glycosyl hydrolase domain"/>
    <property type="match status" value="1"/>
</dbReference>
<dbReference type="SMART" id="SM00642">
    <property type="entry name" value="Aamy"/>
    <property type="match status" value="1"/>
</dbReference>
<dbReference type="Gene3D" id="2.60.40.1180">
    <property type="entry name" value="Golgi alpha-mannosidase II"/>
    <property type="match status" value="1"/>
</dbReference>
<organism evidence="10 11">
    <name type="scientific">Urochloa decumbens</name>
    <dbReference type="NCBI Taxonomy" id="240449"/>
    <lineage>
        <taxon>Eukaryota</taxon>
        <taxon>Viridiplantae</taxon>
        <taxon>Streptophyta</taxon>
        <taxon>Embryophyta</taxon>
        <taxon>Tracheophyta</taxon>
        <taxon>Spermatophyta</taxon>
        <taxon>Magnoliopsida</taxon>
        <taxon>Liliopsida</taxon>
        <taxon>Poales</taxon>
        <taxon>Poaceae</taxon>
        <taxon>PACMAD clade</taxon>
        <taxon>Panicoideae</taxon>
        <taxon>Panicodae</taxon>
        <taxon>Paniceae</taxon>
        <taxon>Melinidinae</taxon>
        <taxon>Urochloa</taxon>
    </lineage>
</organism>
<evidence type="ECO:0000256" key="5">
    <source>
        <dbReference type="ARBA" id="ARBA00022801"/>
    </source>
</evidence>
<gene>
    <name evidence="10" type="ORF">URODEC1_LOCUS99163</name>
</gene>
<evidence type="ECO:0000259" key="9">
    <source>
        <dbReference type="SMART" id="SM00642"/>
    </source>
</evidence>
<dbReference type="InterPro" id="IPR017853">
    <property type="entry name" value="GH"/>
</dbReference>
<keyword evidence="5" id="KW-0378">Hydrolase</keyword>
<dbReference type="EMBL" id="OZ075115">
    <property type="protein sequence ID" value="CAL5063937.1"/>
    <property type="molecule type" value="Genomic_DNA"/>
</dbReference>
<dbReference type="Pfam" id="PF21156">
    <property type="entry name" value="ISOA1-3_C"/>
    <property type="match status" value="1"/>
</dbReference>
<evidence type="ECO:0000256" key="4">
    <source>
        <dbReference type="ARBA" id="ARBA00022640"/>
    </source>
</evidence>
<dbReference type="FunFam" id="2.60.40.1180:FF:000043">
    <property type="entry name" value="Isoamylase 3, chloroplastic"/>
    <property type="match status" value="1"/>
</dbReference>
<dbReference type="SUPFAM" id="SSF81296">
    <property type="entry name" value="E set domains"/>
    <property type="match status" value="1"/>
</dbReference>
<dbReference type="InterPro" id="IPR014756">
    <property type="entry name" value="Ig_E-set"/>
</dbReference>
<dbReference type="InterPro" id="IPR048650">
    <property type="entry name" value="ISOA1-3-like_C"/>
</dbReference>
<accession>A0ABC9EV59</accession>
<dbReference type="CDD" id="cd11326">
    <property type="entry name" value="AmyAc_Glg_debranch"/>
    <property type="match status" value="1"/>
</dbReference>
<keyword evidence="4" id="KW-0934">Plastid</keyword>
<dbReference type="CDD" id="cd02856">
    <property type="entry name" value="E_set_GDE_Isoamylase_N"/>
    <property type="match status" value="1"/>
</dbReference>
<evidence type="ECO:0000256" key="3">
    <source>
        <dbReference type="ARBA" id="ARBA00022528"/>
    </source>
</evidence>